<sequence>MAAPELHFTNDQEQSPKHTVHPALLLSSSHNNNNTNNNNNNLHWSQFKSRGLTAVSSAPWSGAHSECGAAQRRSHVSGEECLMVGIVGPETQNFTFTHPPAAPQQGAEMHPCRSPHFGGAARSPSIRHHYSRSRLWAHDCAAQTQ</sequence>
<proteinExistence type="predicted"/>
<feature type="region of interest" description="Disordered" evidence="1">
    <location>
        <begin position="98"/>
        <end position="125"/>
    </location>
</feature>
<evidence type="ECO:0000313" key="2">
    <source>
        <dbReference type="EMBL" id="CAB1457091.1"/>
    </source>
</evidence>
<evidence type="ECO:0000313" key="3">
    <source>
        <dbReference type="Proteomes" id="UP001153269"/>
    </source>
</evidence>
<dbReference type="AlphaFoldDB" id="A0A9N7VZ17"/>
<reference evidence="2" key="1">
    <citation type="submission" date="2020-03" db="EMBL/GenBank/DDBJ databases">
        <authorList>
            <person name="Weist P."/>
        </authorList>
    </citation>
    <scope>NUCLEOTIDE SEQUENCE</scope>
</reference>
<accession>A0A9N7VZ17</accession>
<feature type="compositionally biased region" description="Low complexity" evidence="1">
    <location>
        <begin position="31"/>
        <end position="41"/>
    </location>
</feature>
<organism evidence="2 3">
    <name type="scientific">Pleuronectes platessa</name>
    <name type="common">European plaice</name>
    <dbReference type="NCBI Taxonomy" id="8262"/>
    <lineage>
        <taxon>Eukaryota</taxon>
        <taxon>Metazoa</taxon>
        <taxon>Chordata</taxon>
        <taxon>Craniata</taxon>
        <taxon>Vertebrata</taxon>
        <taxon>Euteleostomi</taxon>
        <taxon>Actinopterygii</taxon>
        <taxon>Neopterygii</taxon>
        <taxon>Teleostei</taxon>
        <taxon>Neoteleostei</taxon>
        <taxon>Acanthomorphata</taxon>
        <taxon>Carangaria</taxon>
        <taxon>Pleuronectiformes</taxon>
        <taxon>Pleuronectoidei</taxon>
        <taxon>Pleuronectidae</taxon>
        <taxon>Pleuronectes</taxon>
    </lineage>
</organism>
<feature type="region of interest" description="Disordered" evidence="1">
    <location>
        <begin position="26"/>
        <end position="45"/>
    </location>
</feature>
<name>A0A9N7VZ17_PLEPL</name>
<gene>
    <name evidence="2" type="ORF">PLEPLA_LOCUS44895</name>
</gene>
<dbReference type="Proteomes" id="UP001153269">
    <property type="component" value="Unassembled WGS sequence"/>
</dbReference>
<comment type="caution">
    <text evidence="2">The sequence shown here is derived from an EMBL/GenBank/DDBJ whole genome shotgun (WGS) entry which is preliminary data.</text>
</comment>
<evidence type="ECO:0000256" key="1">
    <source>
        <dbReference type="SAM" id="MobiDB-lite"/>
    </source>
</evidence>
<keyword evidence="3" id="KW-1185">Reference proteome</keyword>
<dbReference type="EMBL" id="CADEAL010004325">
    <property type="protein sequence ID" value="CAB1457091.1"/>
    <property type="molecule type" value="Genomic_DNA"/>
</dbReference>
<protein>
    <submittedName>
        <fullName evidence="2">Uncharacterized protein</fullName>
    </submittedName>
</protein>